<gene>
    <name evidence="3" type="ORF">BDZ31_001528</name>
</gene>
<dbReference type="InterPro" id="IPR009191">
    <property type="entry name" value="DDRA"/>
</dbReference>
<protein>
    <submittedName>
        <fullName evidence="3">Diol dehydratase reactivase alpha subunit</fullName>
    </submittedName>
</protein>
<dbReference type="InterPro" id="IPR040916">
    <property type="entry name" value="DDR_swiveling"/>
</dbReference>
<dbReference type="Gene3D" id="3.90.470.30">
    <property type="match status" value="1"/>
</dbReference>
<dbReference type="InterPro" id="IPR043129">
    <property type="entry name" value="ATPase_NBD"/>
</dbReference>
<dbReference type="Pfam" id="PF08841">
    <property type="entry name" value="DDR"/>
    <property type="match status" value="1"/>
</dbReference>
<dbReference type="InterPro" id="IPR030994">
    <property type="entry name" value="DDR_dom"/>
</dbReference>
<dbReference type="InterPro" id="IPR028975">
    <property type="entry name" value="DDRA_swiveling_dom_sf"/>
</dbReference>
<dbReference type="Gene3D" id="3.50.30.70">
    <property type="entry name" value="Swiveling domain of dehydratase reactivase alpha subunit"/>
    <property type="match status" value="1"/>
</dbReference>
<sequence>MSLIVGVDIGNSTTEACVAEVEGSGRAYLGSGLAATTGVKGTVPNVTGAARAIERALLRAGRALEEVDAILLNEATPVISGLAMETITETIITESTMIGHNPQTPGGEGLGVGVTVAFERLAARAPGDGPAIVVIAASVDFEEAAAALNAAAARGVEVAGAVVQRDDARLIANRLDRPVPIVDEVTHVERVPLGMAAAVEVAGPGRAVRTLSNSYGLATVFDLTPEETRVVAPVARALTGTRSAVVVRTPGGDVTDRRIPAGTLELHGERAKRTVDVNGGAEEIMAALRRVQPLADVVGEAGSHVGGMLAGVRETMADLTGDAIGDVRIRDVLAADTFVPREVRGGLAGEFALENAVALAAMVRTSRGPIEQVARALAQESGVEVVVGGVEAEMAVRGALTTPGTAAPVAVLDLGGGSTDAALARGEEQVATYHAAGAGDLVTKLIGSELGIDDRELAEHVKTCPLAKVESLFHVRLEDGTVQYFDAPLPAETFARVVALTEEGGMVPIPTRHGLDRIRRVRRDAKRRVFAVNALRALREVAEHGTVRGIDFVVLIGGSALDFEIPELVAEALADHGVVCGTGNVRAVEGPRNAVATGLVEAWGRERGPAAAGRSAAPAAEARS</sequence>
<dbReference type="InterPro" id="IPR012340">
    <property type="entry name" value="NA-bd_OB-fold"/>
</dbReference>
<name>A0A840ICA6_9ACTN</name>
<feature type="domain" description="DD-reactivating factor swiveling" evidence="2">
    <location>
        <begin position="92"/>
        <end position="254"/>
    </location>
</feature>
<dbReference type="NCBIfam" id="TIGR04491">
    <property type="entry name" value="reactive_PduG"/>
    <property type="match status" value="1"/>
</dbReference>
<proteinExistence type="predicted"/>
<evidence type="ECO:0000259" key="1">
    <source>
        <dbReference type="Pfam" id="PF08841"/>
    </source>
</evidence>
<dbReference type="SUPFAM" id="SSF53067">
    <property type="entry name" value="Actin-like ATPase domain"/>
    <property type="match status" value="2"/>
</dbReference>
<accession>A0A840ICA6</accession>
<organism evidence="3 4">
    <name type="scientific">Conexibacter arvalis</name>
    <dbReference type="NCBI Taxonomy" id="912552"/>
    <lineage>
        <taxon>Bacteria</taxon>
        <taxon>Bacillati</taxon>
        <taxon>Actinomycetota</taxon>
        <taxon>Thermoleophilia</taxon>
        <taxon>Solirubrobacterales</taxon>
        <taxon>Conexibacteraceae</taxon>
        <taxon>Conexibacter</taxon>
    </lineage>
</organism>
<keyword evidence="4" id="KW-1185">Reference proteome</keyword>
<dbReference type="Gene3D" id="3.30.420.40">
    <property type="match status" value="2"/>
</dbReference>
<dbReference type="SUPFAM" id="SSF82317">
    <property type="entry name" value="Swiveling domain of dehydratase reactivase alpha subunit"/>
    <property type="match status" value="1"/>
</dbReference>
<reference evidence="3 4" key="1">
    <citation type="submission" date="2020-08" db="EMBL/GenBank/DDBJ databases">
        <title>Genomic Encyclopedia of Archaeal and Bacterial Type Strains, Phase II (KMG-II): from individual species to whole genera.</title>
        <authorList>
            <person name="Goeker M."/>
        </authorList>
    </citation>
    <scope>NUCLEOTIDE SEQUENCE [LARGE SCALE GENOMIC DNA]</scope>
    <source>
        <strain evidence="3 4">DSM 23288</strain>
    </source>
</reference>
<comment type="caution">
    <text evidence="3">The sequence shown here is derived from an EMBL/GenBank/DDBJ whole genome shotgun (WGS) entry which is preliminary data.</text>
</comment>
<dbReference type="Pfam" id="PF18427">
    <property type="entry name" value="DDR_swiveling"/>
    <property type="match status" value="1"/>
</dbReference>
<dbReference type="RefSeq" id="WP_183340559.1">
    <property type="nucleotide sequence ID" value="NZ_JACHNU010000001.1"/>
</dbReference>
<evidence type="ECO:0000313" key="4">
    <source>
        <dbReference type="Proteomes" id="UP000585272"/>
    </source>
</evidence>
<dbReference type="Gene3D" id="2.40.50.140">
    <property type="entry name" value="Nucleic acid-binding proteins"/>
    <property type="match status" value="1"/>
</dbReference>
<feature type="domain" description="Diol dehydratase reactivase ATPase-like" evidence="1">
    <location>
        <begin position="275"/>
        <end position="602"/>
    </location>
</feature>
<evidence type="ECO:0000313" key="3">
    <source>
        <dbReference type="EMBL" id="MBB4661955.1"/>
    </source>
</evidence>
<dbReference type="AlphaFoldDB" id="A0A840ICA6"/>
<evidence type="ECO:0000259" key="2">
    <source>
        <dbReference type="Pfam" id="PF18427"/>
    </source>
</evidence>
<dbReference type="Proteomes" id="UP000585272">
    <property type="component" value="Unassembled WGS sequence"/>
</dbReference>
<dbReference type="EMBL" id="JACHNU010000001">
    <property type="protein sequence ID" value="MBB4661955.1"/>
    <property type="molecule type" value="Genomic_DNA"/>
</dbReference>